<evidence type="ECO:0000313" key="4">
    <source>
        <dbReference type="EMBL" id="KAJ6231675.1"/>
    </source>
</evidence>
<accession>A0AAV8AF29</accession>
<dbReference type="InterPro" id="IPR001806">
    <property type="entry name" value="Small_GTPase"/>
</dbReference>
<dbReference type="Gene3D" id="3.40.50.300">
    <property type="entry name" value="P-loop containing nucleotide triphosphate hydrolases"/>
    <property type="match status" value="1"/>
</dbReference>
<dbReference type="InterPro" id="IPR005225">
    <property type="entry name" value="Small_GTP-bd"/>
</dbReference>
<dbReference type="NCBIfam" id="TIGR00231">
    <property type="entry name" value="small_GTP"/>
    <property type="match status" value="1"/>
</dbReference>
<proteinExistence type="predicted"/>
<protein>
    <submittedName>
        <fullName evidence="3">Ras-like protein</fullName>
    </submittedName>
</protein>
<keyword evidence="2" id="KW-0342">GTP-binding</keyword>
<dbReference type="EMBL" id="JAOAOG010000299">
    <property type="protein sequence ID" value="KAJ6231675.1"/>
    <property type="molecule type" value="Genomic_DNA"/>
</dbReference>
<dbReference type="Proteomes" id="UP001146793">
    <property type="component" value="Unassembled WGS sequence"/>
</dbReference>
<sequence>MGERMKFVVVGAGGVGKSALTIRFLQDKFVSEYDPTIEDTYRKTLTIDKKSVYLDILDTAGQEEYSSMRNTFYQNGDGFIIVYSVTNKESYNKVEEIIDRILRIKDADKYPMIVVGNKCDLIGQREISRKKAENDYKKKDITVLESSAKRNMNVHTIFEELVRSVRKSIFLQSLEEQQQKKGKSKRCLIM</sequence>
<dbReference type="Proteomes" id="UP001150062">
    <property type="component" value="Unassembled WGS sequence"/>
</dbReference>
<reference evidence="3" key="2">
    <citation type="submission" date="2022-08" db="EMBL/GenBank/DDBJ databases">
        <title>Novel sulphate-reducing endosymbionts in the free-living metamonad Anaeramoeba.</title>
        <authorList>
            <person name="Jerlstrom-Hultqvist J."/>
            <person name="Cepicka I."/>
            <person name="Gallot-Lavallee L."/>
            <person name="Salas-Leiva D."/>
            <person name="Curtis B.A."/>
            <person name="Zahonova K."/>
            <person name="Pipaliya S."/>
            <person name="Dacks J."/>
            <person name="Roger A.J."/>
        </authorList>
    </citation>
    <scope>NUCLEOTIDE SEQUENCE</scope>
    <source>
        <strain evidence="3">Busselton2</strain>
    </source>
</reference>
<dbReference type="GO" id="GO:0003924">
    <property type="term" value="F:GTPase activity"/>
    <property type="evidence" value="ECO:0007669"/>
    <property type="project" value="InterPro"/>
</dbReference>
<gene>
    <name evidence="3" type="ORF">M0812_05007</name>
    <name evidence="4" type="ORF">M0813_05748</name>
</gene>
<keyword evidence="6" id="KW-1185">Reference proteome</keyword>
<dbReference type="SMART" id="SM00173">
    <property type="entry name" value="RAS"/>
    <property type="match status" value="1"/>
</dbReference>
<dbReference type="PANTHER" id="PTHR24070">
    <property type="entry name" value="RAS, DI-RAS, AND RHEB FAMILY MEMBERS OF SMALL GTPASE SUPERFAMILY"/>
    <property type="match status" value="1"/>
</dbReference>
<dbReference type="Pfam" id="PF00071">
    <property type="entry name" value="Ras"/>
    <property type="match status" value="1"/>
</dbReference>
<name>A0AAV8AF29_9EUKA</name>
<dbReference type="FunFam" id="3.40.50.300:FF:001423">
    <property type="entry name" value="Ras family GTPase"/>
    <property type="match status" value="1"/>
</dbReference>
<dbReference type="CDD" id="cd00876">
    <property type="entry name" value="Ras"/>
    <property type="match status" value="1"/>
</dbReference>
<comment type="caution">
    <text evidence="3">The sequence shown here is derived from an EMBL/GenBank/DDBJ whole genome shotgun (WGS) entry which is preliminary data.</text>
</comment>
<dbReference type="EMBL" id="JANTQA010000010">
    <property type="protein sequence ID" value="KAJ3451337.1"/>
    <property type="molecule type" value="Genomic_DNA"/>
</dbReference>
<dbReference type="PRINTS" id="PR00449">
    <property type="entry name" value="RASTRNSFRMNG"/>
</dbReference>
<organism evidence="3 5">
    <name type="scientific">Anaeramoeba flamelloides</name>
    <dbReference type="NCBI Taxonomy" id="1746091"/>
    <lineage>
        <taxon>Eukaryota</taxon>
        <taxon>Metamonada</taxon>
        <taxon>Anaeramoebidae</taxon>
        <taxon>Anaeramoeba</taxon>
    </lineage>
</organism>
<dbReference type="PROSITE" id="PS51421">
    <property type="entry name" value="RAS"/>
    <property type="match status" value="1"/>
</dbReference>
<evidence type="ECO:0000313" key="3">
    <source>
        <dbReference type="EMBL" id="KAJ3451337.1"/>
    </source>
</evidence>
<dbReference type="InterPro" id="IPR020849">
    <property type="entry name" value="Small_GTPase_Ras-type"/>
</dbReference>
<evidence type="ECO:0000256" key="2">
    <source>
        <dbReference type="ARBA" id="ARBA00023134"/>
    </source>
</evidence>
<evidence type="ECO:0000256" key="1">
    <source>
        <dbReference type="ARBA" id="ARBA00022741"/>
    </source>
</evidence>
<dbReference type="PROSITE" id="PS51419">
    <property type="entry name" value="RAB"/>
    <property type="match status" value="1"/>
</dbReference>
<dbReference type="GO" id="GO:0005525">
    <property type="term" value="F:GTP binding"/>
    <property type="evidence" value="ECO:0007669"/>
    <property type="project" value="UniProtKB-KW"/>
</dbReference>
<dbReference type="SUPFAM" id="SSF52540">
    <property type="entry name" value="P-loop containing nucleoside triphosphate hydrolases"/>
    <property type="match status" value="1"/>
</dbReference>
<dbReference type="AlphaFoldDB" id="A0AAV8AF29"/>
<evidence type="ECO:0000313" key="6">
    <source>
        <dbReference type="Proteomes" id="UP001150062"/>
    </source>
</evidence>
<dbReference type="InterPro" id="IPR027417">
    <property type="entry name" value="P-loop_NTPase"/>
</dbReference>
<dbReference type="GO" id="GO:0016020">
    <property type="term" value="C:membrane"/>
    <property type="evidence" value="ECO:0007669"/>
    <property type="project" value="InterPro"/>
</dbReference>
<keyword evidence="1" id="KW-0547">Nucleotide-binding</keyword>
<dbReference type="GO" id="GO:0007165">
    <property type="term" value="P:signal transduction"/>
    <property type="evidence" value="ECO:0007669"/>
    <property type="project" value="InterPro"/>
</dbReference>
<dbReference type="SMART" id="SM00174">
    <property type="entry name" value="RHO"/>
    <property type="match status" value="1"/>
</dbReference>
<dbReference type="SMART" id="SM00176">
    <property type="entry name" value="RAN"/>
    <property type="match status" value="1"/>
</dbReference>
<reference evidence="4" key="1">
    <citation type="submission" date="2022-08" db="EMBL/GenBank/DDBJ databases">
        <title>Novel sulfate-reducing endosymbionts in the free-living metamonad Anaeramoeba.</title>
        <authorList>
            <person name="Jerlstrom-Hultqvist J."/>
            <person name="Cepicka I."/>
            <person name="Gallot-Lavallee L."/>
            <person name="Salas-Leiva D."/>
            <person name="Curtis B.A."/>
            <person name="Zahonova K."/>
            <person name="Pipaliya S."/>
            <person name="Dacks J."/>
            <person name="Roger A.J."/>
        </authorList>
    </citation>
    <scope>NUCLEOTIDE SEQUENCE</scope>
    <source>
        <strain evidence="4">Schooner1</strain>
    </source>
</reference>
<dbReference type="SMART" id="SM00175">
    <property type="entry name" value="RAB"/>
    <property type="match status" value="1"/>
</dbReference>
<evidence type="ECO:0000313" key="5">
    <source>
        <dbReference type="Proteomes" id="UP001146793"/>
    </source>
</evidence>
<dbReference type="PROSITE" id="PS51420">
    <property type="entry name" value="RHO"/>
    <property type="match status" value="1"/>
</dbReference>